<accession>A0A6G1QR00</accession>
<protein>
    <submittedName>
        <fullName evidence="1">Uncharacterized protein</fullName>
    </submittedName>
</protein>
<name>A0A6G1QR00_CHAAH</name>
<dbReference type="EMBL" id="CM015731">
    <property type="protein sequence ID" value="KAF3704723.1"/>
    <property type="molecule type" value="Genomic_DNA"/>
</dbReference>
<reference evidence="1 2" key="1">
    <citation type="submission" date="2019-02" db="EMBL/GenBank/DDBJ databases">
        <title>Opniocepnalus argus genome.</title>
        <authorList>
            <person name="Zhou C."/>
            <person name="Xiao S."/>
        </authorList>
    </citation>
    <scope>NUCLEOTIDE SEQUENCE [LARGE SCALE GENOMIC DNA]</scope>
    <source>
        <strain evidence="1">OARG1902GOOAL</strain>
        <tissue evidence="1">Muscle</tissue>
    </source>
</reference>
<proteinExistence type="predicted"/>
<evidence type="ECO:0000313" key="2">
    <source>
        <dbReference type="Proteomes" id="UP000503349"/>
    </source>
</evidence>
<evidence type="ECO:0000313" key="1">
    <source>
        <dbReference type="EMBL" id="KAF3704723.1"/>
    </source>
</evidence>
<dbReference type="AlphaFoldDB" id="A0A6G1QR00"/>
<reference evidence="2" key="2">
    <citation type="submission" date="2019-02" db="EMBL/GenBank/DDBJ databases">
        <title>Opniocepnalus argus Var Kimnra genome.</title>
        <authorList>
            <person name="Zhou C."/>
            <person name="Xiao S."/>
        </authorList>
    </citation>
    <scope>NUCLEOTIDE SEQUENCE [LARGE SCALE GENOMIC DNA]</scope>
</reference>
<dbReference type="Proteomes" id="UP000503349">
    <property type="component" value="Chromosome 20"/>
</dbReference>
<organism evidence="1 2">
    <name type="scientific">Channa argus</name>
    <name type="common">Northern snakehead</name>
    <name type="synonym">Ophicephalus argus</name>
    <dbReference type="NCBI Taxonomy" id="215402"/>
    <lineage>
        <taxon>Eukaryota</taxon>
        <taxon>Metazoa</taxon>
        <taxon>Chordata</taxon>
        <taxon>Craniata</taxon>
        <taxon>Vertebrata</taxon>
        <taxon>Euteleostomi</taxon>
        <taxon>Actinopterygii</taxon>
        <taxon>Neopterygii</taxon>
        <taxon>Teleostei</taxon>
        <taxon>Neoteleostei</taxon>
        <taxon>Acanthomorphata</taxon>
        <taxon>Anabantaria</taxon>
        <taxon>Anabantiformes</taxon>
        <taxon>Channoidei</taxon>
        <taxon>Channidae</taxon>
        <taxon>Channa</taxon>
    </lineage>
</organism>
<sequence>MKLEEAQTRRRKTWIRKQKKGVEVFRVPGKPKKLEVEGRVMGEVRLQKKFAVYPSSQVSLPSSFSFNTSTLDSSASPNVIFSAQTSRSDSLSPQVSSRNHYSQAINPAAGISGLFPTVSTEIKWFQRRRAWHSGSSHSADAAQRAFLFPGGAVQCGNGGENVALINARPRSEDGVRWHISDGVPVKRKAWISEEPDTEQ</sequence>
<keyword evidence="2" id="KW-1185">Reference proteome</keyword>
<gene>
    <name evidence="1" type="ORF">EXN66_Car020413</name>
</gene>